<accession>A0ABW4JQC2</accession>
<gene>
    <name evidence="3" type="ORF">ACFSB2_26425</name>
</gene>
<proteinExistence type="inferred from homology"/>
<dbReference type="Proteomes" id="UP001597079">
    <property type="component" value="Unassembled WGS sequence"/>
</dbReference>
<dbReference type="Pfam" id="PF00106">
    <property type="entry name" value="adh_short"/>
    <property type="match status" value="1"/>
</dbReference>
<dbReference type="SUPFAM" id="SSF51735">
    <property type="entry name" value="NAD(P)-binding Rossmann-fold domains"/>
    <property type="match status" value="1"/>
</dbReference>
<dbReference type="RefSeq" id="WP_377946239.1">
    <property type="nucleotide sequence ID" value="NZ_JBHUCX010000102.1"/>
</dbReference>
<dbReference type="EMBL" id="JBHUCX010000102">
    <property type="protein sequence ID" value="MFD1678208.1"/>
    <property type="molecule type" value="Genomic_DNA"/>
</dbReference>
<reference evidence="4" key="1">
    <citation type="journal article" date="2019" name="Int. J. Syst. Evol. Microbiol.">
        <title>The Global Catalogue of Microorganisms (GCM) 10K type strain sequencing project: providing services to taxonomists for standard genome sequencing and annotation.</title>
        <authorList>
            <consortium name="The Broad Institute Genomics Platform"/>
            <consortium name="The Broad Institute Genome Sequencing Center for Infectious Disease"/>
            <person name="Wu L."/>
            <person name="Ma J."/>
        </authorList>
    </citation>
    <scope>NUCLEOTIDE SEQUENCE [LARGE SCALE GENOMIC DNA]</scope>
    <source>
        <strain evidence="4">CGMCC 1.12286</strain>
    </source>
</reference>
<dbReference type="NCBIfam" id="NF004846">
    <property type="entry name" value="PRK06197.1"/>
    <property type="match status" value="1"/>
</dbReference>
<organism evidence="3 4">
    <name type="scientific">Alicyclobacillus fodiniaquatilis</name>
    <dbReference type="NCBI Taxonomy" id="1661150"/>
    <lineage>
        <taxon>Bacteria</taxon>
        <taxon>Bacillati</taxon>
        <taxon>Bacillota</taxon>
        <taxon>Bacilli</taxon>
        <taxon>Bacillales</taxon>
        <taxon>Alicyclobacillaceae</taxon>
        <taxon>Alicyclobacillus</taxon>
    </lineage>
</organism>
<dbReference type="PANTHER" id="PTHR43157:SF31">
    <property type="entry name" value="PHOSPHATIDYLINOSITOL-GLYCAN BIOSYNTHESIS CLASS F PROTEIN"/>
    <property type="match status" value="1"/>
</dbReference>
<sequence>MGAQSVSGKKVVITGANSGIGYEAAKALAAKGAQVILAVRNEEKGNQAIAELKAINTDISVQMMFLDLADLKTIQHFAEMYTAQFDSLDILINNAGVMMPPYSKTKDGFELQFGSNHLGHFALTGLLLPLLKKTKGSRVVTVSSLAHRGASIDFENLDGSKGYKAFKFYGQSKLANLLFAKELDNRLKSNGIETLSIACHPGVSSTNLFKMGGKFLQPIVKIANRFFQPASMGALPTIYAATEAGLVGGEYIGPDGKGNRSGYPAIEQPANGVYNENTMKKLWDISEQMTGVHYPFSS</sequence>
<evidence type="ECO:0000313" key="4">
    <source>
        <dbReference type="Proteomes" id="UP001597079"/>
    </source>
</evidence>
<comment type="caution">
    <text evidence="3">The sequence shown here is derived from an EMBL/GenBank/DDBJ whole genome shotgun (WGS) entry which is preliminary data.</text>
</comment>
<evidence type="ECO:0000256" key="1">
    <source>
        <dbReference type="ARBA" id="ARBA00023002"/>
    </source>
</evidence>
<name>A0ABW4JQC2_9BACL</name>
<dbReference type="InterPro" id="IPR002347">
    <property type="entry name" value="SDR_fam"/>
</dbReference>
<dbReference type="PANTHER" id="PTHR43157">
    <property type="entry name" value="PHOSPHATIDYLINOSITOL-GLYCAN BIOSYNTHESIS CLASS F PROTEIN-RELATED"/>
    <property type="match status" value="1"/>
</dbReference>
<comment type="similarity">
    <text evidence="2">Belongs to the short-chain dehydrogenases/reductases (SDR) family.</text>
</comment>
<dbReference type="Gene3D" id="3.40.50.720">
    <property type="entry name" value="NAD(P)-binding Rossmann-like Domain"/>
    <property type="match status" value="1"/>
</dbReference>
<keyword evidence="4" id="KW-1185">Reference proteome</keyword>
<dbReference type="InterPro" id="IPR036291">
    <property type="entry name" value="NAD(P)-bd_dom_sf"/>
</dbReference>
<keyword evidence="1" id="KW-0560">Oxidoreductase</keyword>
<dbReference type="PRINTS" id="PR00080">
    <property type="entry name" value="SDRFAMILY"/>
</dbReference>
<evidence type="ECO:0000313" key="3">
    <source>
        <dbReference type="EMBL" id="MFD1678208.1"/>
    </source>
</evidence>
<dbReference type="PRINTS" id="PR00081">
    <property type="entry name" value="GDHRDH"/>
</dbReference>
<evidence type="ECO:0000256" key="2">
    <source>
        <dbReference type="RuleBase" id="RU000363"/>
    </source>
</evidence>
<protein>
    <submittedName>
        <fullName evidence="3">Oxidoreductase</fullName>
    </submittedName>
</protein>